<feature type="compositionally biased region" description="Polar residues" evidence="1">
    <location>
        <begin position="1023"/>
        <end position="1040"/>
    </location>
</feature>
<sequence>MVQSAKPSVVLSQSSTSLNSIDASAISAGSLSSAYLSGPLSLPTAIVPNPAADGSTSDYSTYDGSTPTPDVLSSTYAYNVHPVSTIATQNIGQLSNLVSSSSNTQPDQTTAQQTSVDFISQNPEETSSMDNMAMTTTISSSYAQEATFVDSSASPLNQPVTDRNVTSSPFVSTPEASSTIATPSGVTVTQSPEQAASTPDTALAPTTSSLDAQSTPTTPDTSSYPELDQGQATSTSVVDTNSNSGSSTTGEDTSVASTTSSTVQENISATLGLSLGALLPSDSIISIASGIEASIAPSEPTSLVPPTTLAGLDTISVAATYSIVSSPLTALDSTSINPVLVSANADGVVNSAPTSVASPDLVASTSGTLVDLSDSEAFTTSTPIPVISLSDQLSAGEASTSQETLSSSVPVLGPVLNLLSSETSSVILPSETSIDPVLEGSVDGSEESFMISDTLPSATTDIVTPSTTEIFSFDRPTTPDAGSISSDIVASTTSELSDLPSQTSYAGAAVSSSYDISAGAIPTLATEIESPLTDLPFDPETVASDTGIALPAAGTQAALPTTSLGSLDSSLSNIISDAQTVDFAQPSQTAVESFIPSGEDQASASLNAEISVVATGSIPDTEFQSSVIPDSVVPSADVQQTEAVASDPSLDITTAVPDLDTGGNETSVLIPTSINVNQQVPDLTTSAGELATASPGSSVDNLLASLTSLESQDLPTSTSLDDVSGVAGFAATSIVDNTGDMASAVVSDLPAAASSTVNNFTYPSAAASSIVSKALPSDFFQPTELVSSIIDGVSTDLPLATDLPVAASSVIDDGSVPTFASDAGLAVSSIVDNTGDLVSSITSSVDPTATDVVSVVSDAEAAGTSVVDSVGDAASYMVSSIEPVVTENVPSVISDAGAAATSVINTGDPTSSIVSSLDPVVPDVITSVLSAGGDLSITASIDDGLVTSAGVEPTQITGSLASITSVSGISDLTTIVPTTLIDDTLASSIATVDVAESESTLAPTQTDLSVPGLISGALDSGSDLPQQTNEIGSIPSNSVDPSDPATPEIPSSIVSVLSMATFDLASSATSDIPVILSSEAITSTDILSNVESTAQPTDLDVSATAPVIAEPTYSQIYSITTGLDAAATSAALDSDIPTDLFGIEPTASASVPSASDLVSLGDDTVTDLPISPSSTTLEATNVVDPSVTAELSSSIESGVPQSVQSNPDAASDVLFSASSMVETLLNSVVDSVPSSTDFGSEASIIESGAIPTQSIIIPSEALESSTTIADGDSFISSLVNGLATTTDASDLLSTPVISSVLDESTSTDFASITPISLDVAPTSTMLEVLSSELAPISSTLGEVLGSATSVDPSLVAVQSSTYLPTQTIDIPPSDLVSANIPTDPSQVEEPIPSSTSMGITSIPEIPDESFPTVVPESSELMLTAIGATSTFSEATATLAGDSSLYTDPLNSTQLSPTEITAPTTSVLVDLGVDPDPQGAISTSDIPSLSVIDSVESIPTSAADLAQLPTTSLPDILSGLPTEIETMGLSATAALTDPSIVLTESIQSTSATLSDIESSLTEAIDSMTSTLDASVIIPTASSDMLVSTFALGAAQSETLVPLPTEASDDPSQSIEPTSIGSIETDATAPSIVTSNDIISSLVTTEAPSLSTSAIDDLLKSNTDMAGVTSSLDAASPSTSIESSDPESVISTSELVDVLSTTIPLVGSDVPSPSAIATDALSSLVETATSQIEAISSVLDYNSITISSEILASATGTALVDSSSIETSKPDVVDGSTILLLSESQSLPTPTLDFGVPVSGLPTDIVTFTDPTDAVSSLLSSSIIDDESSVPTSILAQPTDILDIPISIDGQSEASAPFTMDINATPDSITVLPLVTDAPTSTTSDPLASITTAPESIETSYLDTASVVPDAASTVASMSENSSVDLGSLPTGEVVDFAGALSATSTMQDVSSAIAYVDSSTVDFGSLPTSDVADLAGSSTTISVIPDVYSAMIPMDSSTADLGSLPTSDIADASITTSSDSLSDIAASSFTSIEATLDTTSTPSLVNDLPSSTISDFLTLITPAPYLPESSFLDTSPVVDDAPSAMPSLVGSSAIESESQLTSAVTETPDLPFSITSFDALSEVPASLTASTEEIQDATTISSSTMDLSSITSSDILPLATGTSEVGEISSLDTASAILNASSLVQTVVGSSTVNSEPELTSAFGETTDLPSDILSLDSESSVPTGILAQTTDTPSITSDSDIQSQSPSLIDTASDPITNASLVSSATSVISSLVSQVTPLMTDLPSSIISDLSALTTAAPEPLETGSDLVDISASNRGSSSMFSIPSSSAIVISYPAPTRAIPEATDVPTITLDSQSETSTLPITPSEGITDISTFNSATDVPLSMVSNSAADSVSSLIDTISANIVLGAANASSLLINSDMATSTSIVMQATGLSDVLTSSATQSDMFTSFDPTTETALIIDATALPSSLTSSLNSEILSSLTTPLVSIEATATSVEIGGASTDISSLSQDDASMNASIPSETEYSASAATDLPVNALSSNLESGIGASTSITAAVSEDTPLSSSISLSTISAESELLSLVTTVRPTDVSVSIGLGYASSSKLPATSQLTPSEEATSTIISGLPTEIQTPGLSDAAAITSSVVSIPSTLSQSLGADLTEMSSSLMSVVDNTTSTSAVVQISADSVLSTPTSPPTLSSVIAPLETSMSVEEASSSAVTLSPVNVPTDAPVAVANMTFLSSASELEPAVASSVVVTSQTLLDTTLASVDSTFALYSIFRKRGNDGFKSVFRYSPVCPDVIRGSFFECLGDTFDRRSNFGYRLSKCISCGVDFQYHSDPLRNFITKRRPDVKYPSSGVF</sequence>
<feature type="compositionally biased region" description="Low complexity" evidence="1">
    <location>
        <begin position="2228"/>
        <end position="2246"/>
    </location>
</feature>
<reference evidence="2" key="1">
    <citation type="journal article" date="2021" name="J Fungi (Basel)">
        <title>Virulence traits and population genomics of the black yeast Aureobasidium melanogenum.</title>
        <authorList>
            <person name="Cernosa A."/>
            <person name="Sun X."/>
            <person name="Gostincar C."/>
            <person name="Fang C."/>
            <person name="Gunde-Cimerman N."/>
            <person name="Song Z."/>
        </authorList>
    </citation>
    <scope>NUCLEOTIDE SEQUENCE</scope>
    <source>
        <strain evidence="2">EXF-9298</strain>
    </source>
</reference>
<gene>
    <name evidence="2" type="ORF">KCU98_g4869</name>
</gene>
<accession>A0A9P8JW62</accession>
<name>A0A9P8JW62_AURME</name>
<feature type="compositionally biased region" description="Polar residues" evidence="1">
    <location>
        <begin position="152"/>
        <end position="213"/>
    </location>
</feature>
<dbReference type="EMBL" id="JAHFXS010000414">
    <property type="protein sequence ID" value="KAG9985213.1"/>
    <property type="molecule type" value="Genomic_DNA"/>
</dbReference>
<evidence type="ECO:0000256" key="1">
    <source>
        <dbReference type="SAM" id="MobiDB-lite"/>
    </source>
</evidence>
<proteinExistence type="predicted"/>
<feature type="compositionally biased region" description="Low complexity" evidence="1">
    <location>
        <begin position="214"/>
        <end position="225"/>
    </location>
</feature>
<feature type="region of interest" description="Disordered" evidence="1">
    <location>
        <begin position="2224"/>
        <end position="2246"/>
    </location>
</feature>
<feature type="region of interest" description="Disordered" evidence="1">
    <location>
        <begin position="1019"/>
        <end position="1046"/>
    </location>
</feature>
<feature type="region of interest" description="Disordered" evidence="1">
    <location>
        <begin position="1601"/>
        <end position="1625"/>
    </location>
</feature>
<evidence type="ECO:0000313" key="2">
    <source>
        <dbReference type="EMBL" id="KAG9985213.1"/>
    </source>
</evidence>
<feature type="compositionally biased region" description="Polar residues" evidence="1">
    <location>
        <begin position="1608"/>
        <end position="1620"/>
    </location>
</feature>
<keyword evidence="3" id="KW-1185">Reference proteome</keyword>
<feature type="compositionally biased region" description="Low complexity" evidence="1">
    <location>
        <begin position="233"/>
        <end position="260"/>
    </location>
</feature>
<feature type="region of interest" description="Disordered" evidence="1">
    <location>
        <begin position="152"/>
        <end position="260"/>
    </location>
</feature>
<evidence type="ECO:0000313" key="3">
    <source>
        <dbReference type="Proteomes" id="UP000729357"/>
    </source>
</evidence>
<reference evidence="2" key="2">
    <citation type="submission" date="2021-08" db="EMBL/GenBank/DDBJ databases">
        <authorList>
            <person name="Gostincar C."/>
            <person name="Sun X."/>
            <person name="Song Z."/>
            <person name="Gunde-Cimerman N."/>
        </authorList>
    </citation>
    <scope>NUCLEOTIDE SEQUENCE</scope>
    <source>
        <strain evidence="2">EXF-9298</strain>
    </source>
</reference>
<protein>
    <submittedName>
        <fullName evidence="2">Uncharacterized protein</fullName>
    </submittedName>
</protein>
<comment type="caution">
    <text evidence="2">The sequence shown here is derived from an EMBL/GenBank/DDBJ whole genome shotgun (WGS) entry which is preliminary data.</text>
</comment>
<dbReference type="Proteomes" id="UP000729357">
    <property type="component" value="Unassembled WGS sequence"/>
</dbReference>
<organism evidence="2 3">
    <name type="scientific">Aureobasidium melanogenum</name>
    <name type="common">Aureobasidium pullulans var. melanogenum</name>
    <dbReference type="NCBI Taxonomy" id="46634"/>
    <lineage>
        <taxon>Eukaryota</taxon>
        <taxon>Fungi</taxon>
        <taxon>Dikarya</taxon>
        <taxon>Ascomycota</taxon>
        <taxon>Pezizomycotina</taxon>
        <taxon>Dothideomycetes</taxon>
        <taxon>Dothideomycetidae</taxon>
        <taxon>Dothideales</taxon>
        <taxon>Saccotheciaceae</taxon>
        <taxon>Aureobasidium</taxon>
    </lineage>
</organism>
<feature type="non-terminal residue" evidence="2">
    <location>
        <position position="2856"/>
    </location>
</feature>